<feature type="signal peptide" evidence="3">
    <location>
        <begin position="1"/>
        <end position="20"/>
    </location>
</feature>
<name>A0A9J2PJW8_ASCLU</name>
<keyword evidence="5" id="KW-1185">Reference proteome</keyword>
<dbReference type="InterPro" id="IPR018114">
    <property type="entry name" value="TRYPSIN_HIS"/>
</dbReference>
<dbReference type="Gene3D" id="2.40.10.10">
    <property type="entry name" value="Trypsin-like serine proteases"/>
    <property type="match status" value="2"/>
</dbReference>
<dbReference type="InterPro" id="IPR043504">
    <property type="entry name" value="Peptidase_S1_PA_chymotrypsin"/>
</dbReference>
<evidence type="ECO:0000256" key="1">
    <source>
        <dbReference type="ARBA" id="ARBA00023157"/>
    </source>
</evidence>
<keyword evidence="3" id="KW-0732">Signal</keyword>
<dbReference type="InterPro" id="IPR001254">
    <property type="entry name" value="Trypsin_dom"/>
</dbReference>
<dbReference type="Proteomes" id="UP000036681">
    <property type="component" value="Unplaced"/>
</dbReference>
<sequence>MAESLRRIVVVITMISLSHGFQSARLSPNEAKIFSEYCGLSKNERNCPHVGFLAMHGRFARNFEASWAVHLHSAYPGLEADCGGTLITEQHILTAAHCFFNEICYNSPTKLKKNNTWLASWTVYHSGLEADCGGTLITEQHILTAAHCFFNEICYNSPTKMKKNNTWLASWTVYHSGECIPMSEDECQRNQIKALTSKIRSVIIPKVFIDEKCARGDLAIVELDAKIFPAFLAQPLCLASKNNKIPLKTQLASWGSDASRMKTITTLTKIDLSTIPCPIESTFGDVICVNESQDQNMCRGDSGAGMVYSNKGRKHIIGIASYGTDCRTIQMALDYRDEFDEWEKLSELAGGVFTDIRPFNNFICKYTGVCDDEDILSEYILDDNKTIEDISDAIILQRN</sequence>
<dbReference type="AlphaFoldDB" id="A0A9J2PJW8"/>
<dbReference type="GO" id="GO:0004252">
    <property type="term" value="F:serine-type endopeptidase activity"/>
    <property type="evidence" value="ECO:0007669"/>
    <property type="project" value="InterPro"/>
</dbReference>
<reference evidence="6" key="1">
    <citation type="submission" date="2023-03" db="UniProtKB">
        <authorList>
            <consortium name="WormBaseParasite"/>
        </authorList>
    </citation>
    <scope>IDENTIFICATION</scope>
</reference>
<dbReference type="PANTHER" id="PTHR24256">
    <property type="entry name" value="TRYPTASE-RELATED"/>
    <property type="match status" value="1"/>
</dbReference>
<feature type="chain" id="PRO_5039925342" evidence="3">
    <location>
        <begin position="21"/>
        <end position="399"/>
    </location>
</feature>
<protein>
    <submittedName>
        <fullName evidence="6">Peptidase S1 domain-containing protein</fullName>
    </submittedName>
</protein>
<accession>A0A9J2PJW8</accession>
<proteinExistence type="inferred from homology"/>
<dbReference type="PRINTS" id="PR00722">
    <property type="entry name" value="CHYMOTRYPSIN"/>
</dbReference>
<dbReference type="InterPro" id="IPR009003">
    <property type="entry name" value="Peptidase_S1_PA"/>
</dbReference>
<dbReference type="Pfam" id="PF00089">
    <property type="entry name" value="Trypsin"/>
    <property type="match status" value="2"/>
</dbReference>
<evidence type="ECO:0000313" key="5">
    <source>
        <dbReference type="Proteomes" id="UP000036681"/>
    </source>
</evidence>
<feature type="domain" description="Peptidase S1" evidence="4">
    <location>
        <begin position="117"/>
        <end position="368"/>
    </location>
</feature>
<evidence type="ECO:0000256" key="2">
    <source>
        <dbReference type="ARBA" id="ARBA00024195"/>
    </source>
</evidence>
<dbReference type="GO" id="GO:0006508">
    <property type="term" value="P:proteolysis"/>
    <property type="evidence" value="ECO:0007669"/>
    <property type="project" value="InterPro"/>
</dbReference>
<evidence type="ECO:0000256" key="3">
    <source>
        <dbReference type="SAM" id="SignalP"/>
    </source>
</evidence>
<dbReference type="SMART" id="SM00020">
    <property type="entry name" value="Tryp_SPc"/>
    <property type="match status" value="1"/>
</dbReference>
<dbReference type="SUPFAM" id="SSF50494">
    <property type="entry name" value="Trypsin-like serine proteases"/>
    <property type="match status" value="2"/>
</dbReference>
<organism evidence="5 6">
    <name type="scientific">Ascaris lumbricoides</name>
    <name type="common">Giant roundworm</name>
    <dbReference type="NCBI Taxonomy" id="6252"/>
    <lineage>
        <taxon>Eukaryota</taxon>
        <taxon>Metazoa</taxon>
        <taxon>Ecdysozoa</taxon>
        <taxon>Nematoda</taxon>
        <taxon>Chromadorea</taxon>
        <taxon>Rhabditida</taxon>
        <taxon>Spirurina</taxon>
        <taxon>Ascaridomorpha</taxon>
        <taxon>Ascaridoidea</taxon>
        <taxon>Ascarididae</taxon>
        <taxon>Ascaris</taxon>
    </lineage>
</organism>
<comment type="similarity">
    <text evidence="2">Belongs to the peptidase S1 family. CLIP subfamily.</text>
</comment>
<dbReference type="WBParaSite" id="ALUE_0000980801-mRNA-1">
    <property type="protein sequence ID" value="ALUE_0000980801-mRNA-1"/>
    <property type="gene ID" value="ALUE_0000980801"/>
</dbReference>
<evidence type="ECO:0000259" key="4">
    <source>
        <dbReference type="PROSITE" id="PS50240"/>
    </source>
</evidence>
<dbReference type="PROSITE" id="PS00134">
    <property type="entry name" value="TRYPSIN_HIS"/>
    <property type="match status" value="1"/>
</dbReference>
<dbReference type="InterPro" id="IPR051487">
    <property type="entry name" value="Ser/Thr_Proteases_Immune/Dev"/>
</dbReference>
<dbReference type="PROSITE" id="PS50240">
    <property type="entry name" value="TRYPSIN_DOM"/>
    <property type="match status" value="1"/>
</dbReference>
<evidence type="ECO:0000313" key="6">
    <source>
        <dbReference type="WBParaSite" id="ALUE_0000980801-mRNA-1"/>
    </source>
</evidence>
<keyword evidence="1" id="KW-1015">Disulfide bond</keyword>
<dbReference type="InterPro" id="IPR001314">
    <property type="entry name" value="Peptidase_S1A"/>
</dbReference>